<protein>
    <submittedName>
        <fullName evidence="1">Uncharacterized protein</fullName>
    </submittedName>
</protein>
<reference evidence="1 2" key="1">
    <citation type="submission" date="2023-07" db="EMBL/GenBank/DDBJ databases">
        <title>Genomic Encyclopedia of Type Strains, Phase IV (KMG-IV): sequencing the most valuable type-strain genomes for metagenomic binning, comparative biology and taxonomic classification.</title>
        <authorList>
            <person name="Goeker M."/>
        </authorList>
    </citation>
    <scope>NUCLEOTIDE SEQUENCE [LARGE SCALE GENOMIC DNA]</scope>
    <source>
        <strain evidence="1 2">DSM 4006</strain>
    </source>
</reference>
<sequence length="43" mass="4788">MLQVSSPFPGVFRLVSHRSFISLVRYMASSGLQIIHSSSVHVE</sequence>
<name>A0ABT9XML1_9BACL</name>
<comment type="caution">
    <text evidence="1">The sequence shown here is derived from an EMBL/GenBank/DDBJ whole genome shotgun (WGS) entry which is preliminary data.</text>
</comment>
<dbReference type="EMBL" id="JAUSTP010000049">
    <property type="protein sequence ID" value="MDQ0191520.1"/>
    <property type="molecule type" value="Genomic_DNA"/>
</dbReference>
<gene>
    <name evidence="1" type="ORF">J2S03_003391</name>
</gene>
<evidence type="ECO:0000313" key="1">
    <source>
        <dbReference type="EMBL" id="MDQ0191520.1"/>
    </source>
</evidence>
<accession>A0ABT9XML1</accession>
<organism evidence="1 2">
    <name type="scientific">Alicyclobacillus cycloheptanicus</name>
    <dbReference type="NCBI Taxonomy" id="1457"/>
    <lineage>
        <taxon>Bacteria</taxon>
        <taxon>Bacillati</taxon>
        <taxon>Bacillota</taxon>
        <taxon>Bacilli</taxon>
        <taxon>Bacillales</taxon>
        <taxon>Alicyclobacillaceae</taxon>
        <taxon>Alicyclobacillus</taxon>
    </lineage>
</organism>
<evidence type="ECO:0000313" key="2">
    <source>
        <dbReference type="Proteomes" id="UP001232973"/>
    </source>
</evidence>
<proteinExistence type="predicted"/>
<keyword evidence="2" id="KW-1185">Reference proteome</keyword>
<dbReference type="Proteomes" id="UP001232973">
    <property type="component" value="Unassembled WGS sequence"/>
</dbReference>